<evidence type="ECO:0000313" key="2">
    <source>
        <dbReference type="Proteomes" id="UP001060215"/>
    </source>
</evidence>
<accession>A0ACC0HL00</accession>
<comment type="caution">
    <text evidence="1">The sequence shown here is derived from an EMBL/GenBank/DDBJ whole genome shotgun (WGS) entry which is preliminary data.</text>
</comment>
<dbReference type="Proteomes" id="UP001060215">
    <property type="component" value="Chromosome 4"/>
</dbReference>
<sequence length="275" mass="31627">MDREKQTLELQEHVKQTSALSLLFEPESEAIHLVTFVWLVEKIRLTIEPNRESNPASPFHSVQMASTRSMEDDHQRIRSIIRDLESNPPNLPSMDLLKLLFWNCRGAGNKNFKRNITEILWTHKPEILILMETKVLYSKMGNFFNRLGFTASTIVNPVGRVGGLWITWDTSHVNVRASYVGSQVIHAIDHKEDYEEWVLAAVYAIPNPVLRETLWDELEEVVKNMDKPWLVAGDFNDYANQSERRSFSTSQSTTRFADTTFIVICVMICGSVKSQ</sequence>
<dbReference type="EMBL" id="CM045761">
    <property type="protein sequence ID" value="KAI8013975.1"/>
    <property type="molecule type" value="Genomic_DNA"/>
</dbReference>
<organism evidence="1 2">
    <name type="scientific">Camellia lanceoleosa</name>
    <dbReference type="NCBI Taxonomy" id="1840588"/>
    <lineage>
        <taxon>Eukaryota</taxon>
        <taxon>Viridiplantae</taxon>
        <taxon>Streptophyta</taxon>
        <taxon>Embryophyta</taxon>
        <taxon>Tracheophyta</taxon>
        <taxon>Spermatophyta</taxon>
        <taxon>Magnoliopsida</taxon>
        <taxon>eudicotyledons</taxon>
        <taxon>Gunneridae</taxon>
        <taxon>Pentapetalae</taxon>
        <taxon>asterids</taxon>
        <taxon>Ericales</taxon>
        <taxon>Theaceae</taxon>
        <taxon>Camellia</taxon>
    </lineage>
</organism>
<name>A0ACC0HL00_9ERIC</name>
<proteinExistence type="predicted"/>
<evidence type="ECO:0000313" key="1">
    <source>
        <dbReference type="EMBL" id="KAI8013975.1"/>
    </source>
</evidence>
<gene>
    <name evidence="1" type="ORF">LOK49_LG05G02477</name>
</gene>
<reference evidence="1 2" key="1">
    <citation type="journal article" date="2022" name="Plant J.">
        <title>Chromosome-level genome of Camellia lanceoleosa provides a valuable resource for understanding genome evolution and self-incompatibility.</title>
        <authorList>
            <person name="Gong W."/>
            <person name="Xiao S."/>
            <person name="Wang L."/>
            <person name="Liao Z."/>
            <person name="Chang Y."/>
            <person name="Mo W."/>
            <person name="Hu G."/>
            <person name="Li W."/>
            <person name="Zhao G."/>
            <person name="Zhu H."/>
            <person name="Hu X."/>
            <person name="Ji K."/>
            <person name="Xiang X."/>
            <person name="Song Q."/>
            <person name="Yuan D."/>
            <person name="Jin S."/>
            <person name="Zhang L."/>
        </authorList>
    </citation>
    <scope>NUCLEOTIDE SEQUENCE [LARGE SCALE GENOMIC DNA]</scope>
    <source>
        <strain evidence="1">SQ_2022a</strain>
    </source>
</reference>
<keyword evidence="2" id="KW-1185">Reference proteome</keyword>
<protein>
    <submittedName>
        <fullName evidence="1">Uncharacterized protein</fullName>
    </submittedName>
</protein>